<protein>
    <recommendedName>
        <fullName evidence="7">Cytochrome c-type biogenesis protein</fullName>
    </recommendedName>
</protein>
<comment type="similarity">
    <text evidence="1 7">Belongs to the CcmH/CycL/Ccl2/NrfF family.</text>
</comment>
<evidence type="ECO:0000256" key="4">
    <source>
        <dbReference type="ARBA" id="ARBA00022729"/>
    </source>
</evidence>
<gene>
    <name evidence="9" type="ORF">GCM10025770_36100</name>
</gene>
<feature type="transmembrane region" description="Helical" evidence="7">
    <location>
        <begin position="119"/>
        <end position="140"/>
    </location>
</feature>
<keyword evidence="3 7" id="KW-0479">Metal-binding</keyword>
<dbReference type="Proteomes" id="UP001500547">
    <property type="component" value="Unassembled WGS sequence"/>
</dbReference>
<dbReference type="Gene3D" id="1.10.8.640">
    <property type="entry name" value="Cytochrome C biogenesis protein"/>
    <property type="match status" value="1"/>
</dbReference>
<keyword evidence="5" id="KW-0201">Cytochrome c-type biogenesis</keyword>
<dbReference type="RefSeq" id="WP_425584689.1">
    <property type="nucleotide sequence ID" value="NZ_BAABLD010000017.1"/>
</dbReference>
<comment type="caution">
    <text evidence="9">The sequence shown here is derived from an EMBL/GenBank/DDBJ whole genome shotgun (WGS) entry which is preliminary data.</text>
</comment>
<organism evidence="9 10">
    <name type="scientific">Viridibacterium curvum</name>
    <dbReference type="NCBI Taxonomy" id="1101404"/>
    <lineage>
        <taxon>Bacteria</taxon>
        <taxon>Pseudomonadati</taxon>
        <taxon>Pseudomonadota</taxon>
        <taxon>Betaproteobacteria</taxon>
        <taxon>Rhodocyclales</taxon>
        <taxon>Rhodocyclaceae</taxon>
        <taxon>Viridibacterium</taxon>
    </lineage>
</organism>
<feature type="domain" description="CcmH/CycL/Ccl2/NrfF N-terminal" evidence="8">
    <location>
        <begin position="33"/>
        <end position="164"/>
    </location>
</feature>
<dbReference type="InterPro" id="IPR038297">
    <property type="entry name" value="CcmH/CycL/NrfF/Ccl2_sf"/>
</dbReference>
<keyword evidence="6 7" id="KW-0408">Iron</keyword>
<keyword evidence="7" id="KW-1133">Transmembrane helix</keyword>
<evidence type="ECO:0000256" key="6">
    <source>
        <dbReference type="ARBA" id="ARBA00023004"/>
    </source>
</evidence>
<dbReference type="PANTHER" id="PTHR47870:SF1">
    <property type="entry name" value="CYTOCHROME C-TYPE BIOGENESIS PROTEIN CCMH"/>
    <property type="match status" value="1"/>
</dbReference>
<comment type="function">
    <text evidence="7">Possible subunit of a heme lyase.</text>
</comment>
<dbReference type="InterPro" id="IPR051263">
    <property type="entry name" value="C-type_cytochrome_biogenesis"/>
</dbReference>
<dbReference type="PANTHER" id="PTHR47870">
    <property type="entry name" value="CYTOCHROME C-TYPE BIOGENESIS PROTEIN CCMH"/>
    <property type="match status" value="1"/>
</dbReference>
<evidence type="ECO:0000313" key="10">
    <source>
        <dbReference type="Proteomes" id="UP001500547"/>
    </source>
</evidence>
<keyword evidence="7" id="KW-0472">Membrane</keyword>
<dbReference type="InterPro" id="IPR005616">
    <property type="entry name" value="CcmH/CycL/Ccl2/NrfF_N"/>
</dbReference>
<evidence type="ECO:0000256" key="3">
    <source>
        <dbReference type="ARBA" id="ARBA00022723"/>
    </source>
</evidence>
<evidence type="ECO:0000259" key="8">
    <source>
        <dbReference type="Pfam" id="PF03918"/>
    </source>
</evidence>
<keyword evidence="4 7" id="KW-0732">Signal</keyword>
<name>A0ABP9R477_9RHOO</name>
<evidence type="ECO:0000256" key="7">
    <source>
        <dbReference type="RuleBase" id="RU364112"/>
    </source>
</evidence>
<evidence type="ECO:0000256" key="2">
    <source>
        <dbReference type="ARBA" id="ARBA00022617"/>
    </source>
</evidence>
<keyword evidence="10" id="KW-1185">Reference proteome</keyword>
<sequence length="169" mass="18419">MVDHSRGDTQYAPCPQWNLGSALRTITIAAALPFLSTQPLAATDPVVEARVMKLAETLRCLVCQNQSIAESNADLANDLKRQVREMIAAGKSDDEIRDYMVERYGDFVLYDPPVKTSTLLLWGGPATLLLLALGGFALTVRARRNQQTTTSLSDADKARARALLDSPDA</sequence>
<dbReference type="EMBL" id="BAABLD010000017">
    <property type="protein sequence ID" value="GAA5171462.1"/>
    <property type="molecule type" value="Genomic_DNA"/>
</dbReference>
<dbReference type="CDD" id="cd16378">
    <property type="entry name" value="CcmH_N"/>
    <property type="match status" value="1"/>
</dbReference>
<proteinExistence type="inferred from homology"/>
<keyword evidence="2 7" id="KW-0349">Heme</keyword>
<evidence type="ECO:0000256" key="5">
    <source>
        <dbReference type="ARBA" id="ARBA00022748"/>
    </source>
</evidence>
<keyword evidence="7" id="KW-0812">Transmembrane</keyword>
<dbReference type="Pfam" id="PF03918">
    <property type="entry name" value="CcmH"/>
    <property type="match status" value="1"/>
</dbReference>
<evidence type="ECO:0000256" key="1">
    <source>
        <dbReference type="ARBA" id="ARBA00010342"/>
    </source>
</evidence>
<evidence type="ECO:0000313" key="9">
    <source>
        <dbReference type="EMBL" id="GAA5171462.1"/>
    </source>
</evidence>
<reference evidence="10" key="1">
    <citation type="journal article" date="2019" name="Int. J. Syst. Evol. Microbiol.">
        <title>The Global Catalogue of Microorganisms (GCM) 10K type strain sequencing project: providing services to taxonomists for standard genome sequencing and annotation.</title>
        <authorList>
            <consortium name="The Broad Institute Genomics Platform"/>
            <consortium name="The Broad Institute Genome Sequencing Center for Infectious Disease"/>
            <person name="Wu L."/>
            <person name="Ma J."/>
        </authorList>
    </citation>
    <scope>NUCLEOTIDE SEQUENCE [LARGE SCALE GENOMIC DNA]</scope>
    <source>
        <strain evidence="10">JCM 18715</strain>
    </source>
</reference>
<accession>A0ABP9R477</accession>